<evidence type="ECO:0000256" key="5">
    <source>
        <dbReference type="ARBA" id="ARBA00022729"/>
    </source>
</evidence>
<keyword evidence="9 10" id="KW-0998">Cell outer membrane</keyword>
<evidence type="ECO:0000256" key="6">
    <source>
        <dbReference type="ARBA" id="ARBA00023077"/>
    </source>
</evidence>
<feature type="domain" description="TonB-dependent receptor-like beta-barrel" evidence="12">
    <location>
        <begin position="203"/>
        <end position="580"/>
    </location>
</feature>
<dbReference type="Pfam" id="PF07715">
    <property type="entry name" value="Plug"/>
    <property type="match status" value="1"/>
</dbReference>
<keyword evidence="15" id="KW-1185">Reference proteome</keyword>
<dbReference type="PANTHER" id="PTHR30069:SF29">
    <property type="entry name" value="HEMOGLOBIN AND HEMOGLOBIN-HAPTOGLOBIN-BINDING PROTEIN 1-RELATED"/>
    <property type="match status" value="1"/>
</dbReference>
<dbReference type="SUPFAM" id="SSF56935">
    <property type="entry name" value="Porins"/>
    <property type="match status" value="1"/>
</dbReference>
<feature type="domain" description="TonB-dependent receptor plug" evidence="13">
    <location>
        <begin position="47"/>
        <end position="152"/>
    </location>
</feature>
<evidence type="ECO:0000256" key="8">
    <source>
        <dbReference type="ARBA" id="ARBA00023170"/>
    </source>
</evidence>
<dbReference type="OrthoDB" id="9758472at2"/>
<evidence type="ECO:0000313" key="14">
    <source>
        <dbReference type="EMBL" id="PQL95307.1"/>
    </source>
</evidence>
<dbReference type="AlphaFoldDB" id="A0A2S8AG26"/>
<accession>A0A2S8AG26</accession>
<dbReference type="Proteomes" id="UP000238042">
    <property type="component" value="Unassembled WGS sequence"/>
</dbReference>
<gene>
    <name evidence="14" type="ORF">C4S77_00470</name>
</gene>
<dbReference type="InterPro" id="IPR036942">
    <property type="entry name" value="Beta-barrel_TonB_sf"/>
</dbReference>
<keyword evidence="7 10" id="KW-0472">Membrane</keyword>
<dbReference type="GO" id="GO:0009279">
    <property type="term" value="C:cell outer membrane"/>
    <property type="evidence" value="ECO:0007669"/>
    <property type="project" value="UniProtKB-SubCell"/>
</dbReference>
<keyword evidence="5" id="KW-0732">Signal</keyword>
<keyword evidence="2 10" id="KW-0813">Transport</keyword>
<dbReference type="GO" id="GO:0015344">
    <property type="term" value="F:siderophore uptake transmembrane transporter activity"/>
    <property type="evidence" value="ECO:0007669"/>
    <property type="project" value="TreeGrafter"/>
</dbReference>
<organism evidence="14 15">
    <name type="scientific">Apibacter adventoris</name>
    <dbReference type="NCBI Taxonomy" id="1679466"/>
    <lineage>
        <taxon>Bacteria</taxon>
        <taxon>Pseudomonadati</taxon>
        <taxon>Bacteroidota</taxon>
        <taxon>Flavobacteriia</taxon>
        <taxon>Flavobacteriales</taxon>
        <taxon>Weeksellaceae</taxon>
        <taxon>Apibacter</taxon>
    </lineage>
</organism>
<dbReference type="RefSeq" id="WP_105245267.1">
    <property type="nucleotide sequence ID" value="NZ_PSZM01000001.1"/>
</dbReference>
<evidence type="ECO:0000313" key="15">
    <source>
        <dbReference type="Proteomes" id="UP000238042"/>
    </source>
</evidence>
<dbReference type="Pfam" id="PF00593">
    <property type="entry name" value="TonB_dep_Rec_b-barrel"/>
    <property type="match status" value="1"/>
</dbReference>
<comment type="similarity">
    <text evidence="10 11">Belongs to the TonB-dependent receptor family.</text>
</comment>
<proteinExistence type="inferred from homology"/>
<evidence type="ECO:0000256" key="11">
    <source>
        <dbReference type="RuleBase" id="RU003357"/>
    </source>
</evidence>
<name>A0A2S8AG26_9FLAO</name>
<dbReference type="InterPro" id="IPR000531">
    <property type="entry name" value="Beta-barrel_TonB"/>
</dbReference>
<evidence type="ECO:0000256" key="2">
    <source>
        <dbReference type="ARBA" id="ARBA00022448"/>
    </source>
</evidence>
<keyword evidence="6 11" id="KW-0798">TonB box</keyword>
<comment type="caution">
    <text evidence="14">The sequence shown here is derived from an EMBL/GenBank/DDBJ whole genome shotgun (WGS) entry which is preliminary data.</text>
</comment>
<dbReference type="EMBL" id="PSZM01000001">
    <property type="protein sequence ID" value="PQL95307.1"/>
    <property type="molecule type" value="Genomic_DNA"/>
</dbReference>
<evidence type="ECO:0000256" key="4">
    <source>
        <dbReference type="ARBA" id="ARBA00022692"/>
    </source>
</evidence>
<dbReference type="Gene3D" id="2.40.170.20">
    <property type="entry name" value="TonB-dependent receptor, beta-barrel domain"/>
    <property type="match status" value="1"/>
</dbReference>
<evidence type="ECO:0000256" key="9">
    <source>
        <dbReference type="ARBA" id="ARBA00023237"/>
    </source>
</evidence>
<dbReference type="GO" id="GO:0044718">
    <property type="term" value="P:siderophore transmembrane transport"/>
    <property type="evidence" value="ECO:0007669"/>
    <property type="project" value="TreeGrafter"/>
</dbReference>
<reference evidence="14 15" key="1">
    <citation type="submission" date="2018-02" db="EMBL/GenBank/DDBJ databases">
        <title>Genome sequences of Apibacter spp., gut symbionts of Asian honey bees.</title>
        <authorList>
            <person name="Kwong W.K."/>
            <person name="Steele M.I."/>
            <person name="Moran N.A."/>
        </authorList>
    </citation>
    <scope>NUCLEOTIDE SEQUENCE [LARGE SCALE GENOMIC DNA]</scope>
    <source>
        <strain evidence="15">wkB301</strain>
    </source>
</reference>
<dbReference type="InterPro" id="IPR012910">
    <property type="entry name" value="Plug_dom"/>
</dbReference>
<comment type="subcellular location">
    <subcellularLocation>
        <location evidence="1 10">Cell outer membrane</location>
        <topology evidence="1 10">Multi-pass membrane protein</topology>
    </subcellularLocation>
</comment>
<keyword evidence="8 14" id="KW-0675">Receptor</keyword>
<keyword evidence="3 10" id="KW-1134">Transmembrane beta strand</keyword>
<evidence type="ECO:0000256" key="3">
    <source>
        <dbReference type="ARBA" id="ARBA00022452"/>
    </source>
</evidence>
<dbReference type="PROSITE" id="PS52016">
    <property type="entry name" value="TONB_DEPENDENT_REC_3"/>
    <property type="match status" value="1"/>
</dbReference>
<dbReference type="InterPro" id="IPR037066">
    <property type="entry name" value="Plug_dom_sf"/>
</dbReference>
<evidence type="ECO:0000256" key="10">
    <source>
        <dbReference type="PROSITE-ProRule" id="PRU01360"/>
    </source>
</evidence>
<dbReference type="InterPro" id="IPR039426">
    <property type="entry name" value="TonB-dep_rcpt-like"/>
</dbReference>
<keyword evidence="4 10" id="KW-0812">Transmembrane</keyword>
<sequence>MIKKESIIKKYLFLLLVFYSEIFYAQEGKELEHVIIEGKTNSLPFSQTSQNIQIITRKQIEEIPAASIEELLSYFSGIDVRQRGVHGVQADISIRGGSFEQVLVLVNGVRMNDSQTGHNTLNIPFDMAAIERIEVIKGPAARRFGQNAYAGAINIVTRPSGKNDVTVTGSGGDFGTYSLSSALNLSGKKLSQFFQVETSQSDGYRFNTDYLIKNVWYQNKYKLNKGEMQFQAGIIEKKFGANGFYSSPKAEDQYEQIQTSLVSLGWNQFLGNFKVSTNAYWRRSQDEYLYNRNNPMAYRNLHIGNNIGIEVVGTYVSILGTTGVGGDFRKEFLSSNNLGKREREVSYIFLDHHFLFLNNHLDITPGISFAHYSDMGNYWYPGIDIGYRIDEKNKIFANFGKTYRIPSYSDLYYSDPVNDGNSELKPENALSYELGYRLSSKKLRGSISFFRRESKDLIDWTKDKENDKWKPINIAKVNTNGVEVDFTQHFLTTFIKSYSIGYTYLDNELKNIKAHFSKYSLDNLRHQLVIKIEHKLMKNFSNQIVYRYNDRASLEDYHLLDDKLMYQLNKITAFVQVNNILNTQYTETNLVPMQGRWILMGISFKNIF</sequence>
<protein>
    <submittedName>
        <fullName evidence="14">TonB-dependent receptor</fullName>
    </submittedName>
</protein>
<evidence type="ECO:0000256" key="7">
    <source>
        <dbReference type="ARBA" id="ARBA00023136"/>
    </source>
</evidence>
<evidence type="ECO:0000259" key="13">
    <source>
        <dbReference type="Pfam" id="PF07715"/>
    </source>
</evidence>
<evidence type="ECO:0000256" key="1">
    <source>
        <dbReference type="ARBA" id="ARBA00004571"/>
    </source>
</evidence>
<dbReference type="Gene3D" id="2.170.130.10">
    <property type="entry name" value="TonB-dependent receptor, plug domain"/>
    <property type="match status" value="1"/>
</dbReference>
<dbReference type="PANTHER" id="PTHR30069">
    <property type="entry name" value="TONB-DEPENDENT OUTER MEMBRANE RECEPTOR"/>
    <property type="match status" value="1"/>
</dbReference>
<evidence type="ECO:0000259" key="12">
    <source>
        <dbReference type="Pfam" id="PF00593"/>
    </source>
</evidence>